<proteinExistence type="predicted"/>
<gene>
    <name evidence="1" type="ORF">DPMN_179853</name>
</gene>
<reference evidence="1" key="1">
    <citation type="journal article" date="2019" name="bioRxiv">
        <title>The Genome of the Zebra Mussel, Dreissena polymorpha: A Resource for Invasive Species Research.</title>
        <authorList>
            <person name="McCartney M.A."/>
            <person name="Auch B."/>
            <person name="Kono T."/>
            <person name="Mallez S."/>
            <person name="Zhang Y."/>
            <person name="Obille A."/>
            <person name="Becker A."/>
            <person name="Abrahante J.E."/>
            <person name="Garbe J."/>
            <person name="Badalamenti J.P."/>
            <person name="Herman A."/>
            <person name="Mangelson H."/>
            <person name="Liachko I."/>
            <person name="Sullivan S."/>
            <person name="Sone E.D."/>
            <person name="Koren S."/>
            <person name="Silverstein K.A.T."/>
            <person name="Beckman K.B."/>
            <person name="Gohl D.M."/>
        </authorList>
    </citation>
    <scope>NUCLEOTIDE SEQUENCE</scope>
    <source>
        <strain evidence="1">Duluth1</strain>
        <tissue evidence="1">Whole animal</tissue>
    </source>
</reference>
<dbReference type="AlphaFoldDB" id="A0A9D4EES7"/>
<evidence type="ECO:0000313" key="1">
    <source>
        <dbReference type="EMBL" id="KAH3778396.1"/>
    </source>
</evidence>
<organism evidence="1 2">
    <name type="scientific">Dreissena polymorpha</name>
    <name type="common">Zebra mussel</name>
    <name type="synonym">Mytilus polymorpha</name>
    <dbReference type="NCBI Taxonomy" id="45954"/>
    <lineage>
        <taxon>Eukaryota</taxon>
        <taxon>Metazoa</taxon>
        <taxon>Spiralia</taxon>
        <taxon>Lophotrochozoa</taxon>
        <taxon>Mollusca</taxon>
        <taxon>Bivalvia</taxon>
        <taxon>Autobranchia</taxon>
        <taxon>Heteroconchia</taxon>
        <taxon>Euheterodonta</taxon>
        <taxon>Imparidentia</taxon>
        <taxon>Neoheterodontei</taxon>
        <taxon>Myida</taxon>
        <taxon>Dreissenoidea</taxon>
        <taxon>Dreissenidae</taxon>
        <taxon>Dreissena</taxon>
    </lineage>
</organism>
<protein>
    <submittedName>
        <fullName evidence="1">Uncharacterized protein</fullName>
    </submittedName>
</protein>
<comment type="caution">
    <text evidence="1">The sequence shown here is derived from an EMBL/GenBank/DDBJ whole genome shotgun (WGS) entry which is preliminary data.</text>
</comment>
<dbReference type="Proteomes" id="UP000828390">
    <property type="component" value="Unassembled WGS sequence"/>
</dbReference>
<evidence type="ECO:0000313" key="2">
    <source>
        <dbReference type="Proteomes" id="UP000828390"/>
    </source>
</evidence>
<accession>A0A9D4EES7</accession>
<name>A0A9D4EES7_DREPO</name>
<sequence length="87" mass="9551">MLMELLVCNLFSLAIPAVTIAILSRTSAVLKPSMDRVAPKYLKLVTCFSCSQCDLCTGVGRAVHHDLRLLCADLLPVCSCYFMLVRS</sequence>
<keyword evidence="2" id="KW-1185">Reference proteome</keyword>
<reference evidence="1" key="2">
    <citation type="submission" date="2020-11" db="EMBL/GenBank/DDBJ databases">
        <authorList>
            <person name="McCartney M.A."/>
            <person name="Auch B."/>
            <person name="Kono T."/>
            <person name="Mallez S."/>
            <person name="Becker A."/>
            <person name="Gohl D.M."/>
            <person name="Silverstein K.A.T."/>
            <person name="Koren S."/>
            <person name="Bechman K.B."/>
            <person name="Herman A."/>
            <person name="Abrahante J.E."/>
            <person name="Garbe J."/>
        </authorList>
    </citation>
    <scope>NUCLEOTIDE SEQUENCE</scope>
    <source>
        <strain evidence="1">Duluth1</strain>
        <tissue evidence="1">Whole animal</tissue>
    </source>
</reference>
<dbReference type="EMBL" id="JAIWYP010000009">
    <property type="protein sequence ID" value="KAH3778396.1"/>
    <property type="molecule type" value="Genomic_DNA"/>
</dbReference>